<protein>
    <recommendedName>
        <fullName evidence="11">RecBCD enzyme subunit RecD</fullName>
        <ecNumber evidence="11">5.6.2.3</ecNumber>
    </recommendedName>
    <alternativeName>
        <fullName evidence="11">DNA 5'-3' helicase subunit RecD</fullName>
    </alternativeName>
    <alternativeName>
        <fullName evidence="11">Exonuclease V subunit RecD</fullName>
        <shortName evidence="11">ExoV subunit RecD</shortName>
    </alternativeName>
    <alternativeName>
        <fullName evidence="11">Helicase/nuclease RecBCD subunit RecD</fullName>
    </alternativeName>
</protein>
<evidence type="ECO:0000256" key="1">
    <source>
        <dbReference type="ARBA" id="ARBA00022722"/>
    </source>
</evidence>
<dbReference type="InterPro" id="IPR027785">
    <property type="entry name" value="UvrD-like_helicase_C"/>
</dbReference>
<dbReference type="CDD" id="cd17933">
    <property type="entry name" value="DEXSc_RecD-like"/>
    <property type="match status" value="1"/>
</dbReference>
<evidence type="ECO:0000313" key="14">
    <source>
        <dbReference type="Proteomes" id="UP000005090"/>
    </source>
</evidence>
<dbReference type="GO" id="GO:0003677">
    <property type="term" value="F:DNA binding"/>
    <property type="evidence" value="ECO:0007669"/>
    <property type="project" value="UniProtKB-UniRule"/>
</dbReference>
<dbReference type="GO" id="GO:0000724">
    <property type="term" value="P:double-strand break repair via homologous recombination"/>
    <property type="evidence" value="ECO:0007669"/>
    <property type="project" value="UniProtKB-UniRule"/>
</dbReference>
<dbReference type="GO" id="GO:0005524">
    <property type="term" value="F:ATP binding"/>
    <property type="evidence" value="ECO:0007669"/>
    <property type="project" value="UniProtKB-UniRule"/>
</dbReference>
<dbReference type="InterPro" id="IPR049550">
    <property type="entry name" value="RecD_N"/>
</dbReference>
<dbReference type="SMART" id="SM00382">
    <property type="entry name" value="AAA"/>
    <property type="match status" value="1"/>
</dbReference>
<accession>H8GHQ5</accession>
<dbReference type="Pfam" id="PF21185">
    <property type="entry name" value="RecD_N"/>
    <property type="match status" value="1"/>
</dbReference>
<evidence type="ECO:0000256" key="4">
    <source>
        <dbReference type="ARBA" id="ARBA00022801"/>
    </source>
</evidence>
<evidence type="ECO:0000256" key="11">
    <source>
        <dbReference type="HAMAP-Rule" id="MF_01487"/>
    </source>
</evidence>
<feature type="domain" description="AAA+ ATPase" evidence="12">
    <location>
        <begin position="187"/>
        <end position="409"/>
    </location>
</feature>
<reference evidence="13 14" key="1">
    <citation type="journal article" date="2013" name="Genome Announc.">
        <title>Genome Sequence of the Obligate Gammaproteobacterial Methanotroph Methylomicrobium album Strain BG8.</title>
        <authorList>
            <person name="Kits K.D."/>
            <person name="Kalyuzhnaya M.G."/>
            <person name="Klotz M.G."/>
            <person name="Jetten M.S."/>
            <person name="Op den Camp H.J."/>
            <person name="Vuilleumier S."/>
            <person name="Bringel F."/>
            <person name="Dispirito A.A."/>
            <person name="Murrell J.C."/>
            <person name="Bruce D."/>
            <person name="Cheng J.F."/>
            <person name="Copeland A."/>
            <person name="Goodwin L."/>
            <person name="Hauser L."/>
            <person name="Lajus A."/>
            <person name="Land M.L."/>
            <person name="Lapidus A."/>
            <person name="Lucas S."/>
            <person name="Medigue C."/>
            <person name="Pitluck S."/>
            <person name="Woyke T."/>
            <person name="Zeytun A."/>
            <person name="Stein L.Y."/>
        </authorList>
    </citation>
    <scope>NUCLEOTIDE SEQUENCE [LARGE SCALE GENOMIC DNA]</scope>
    <source>
        <strain evidence="13 14">BG8</strain>
    </source>
</reference>
<name>H8GHQ5_METAL</name>
<dbReference type="Gene3D" id="3.40.50.300">
    <property type="entry name" value="P-loop containing nucleotide triphosphate hydrolases"/>
    <property type="match status" value="3"/>
</dbReference>
<dbReference type="HAMAP" id="MF_01487">
    <property type="entry name" value="RecD"/>
    <property type="match status" value="1"/>
</dbReference>
<evidence type="ECO:0000256" key="3">
    <source>
        <dbReference type="ARBA" id="ARBA00022763"/>
    </source>
</evidence>
<dbReference type="GO" id="GO:0043139">
    <property type="term" value="F:5'-3' DNA helicase activity"/>
    <property type="evidence" value="ECO:0007669"/>
    <property type="project" value="UniProtKB-UniRule"/>
</dbReference>
<keyword evidence="14" id="KW-1185">Reference proteome</keyword>
<dbReference type="GO" id="GO:0008854">
    <property type="term" value="F:exodeoxyribonuclease V activity"/>
    <property type="evidence" value="ECO:0007669"/>
    <property type="project" value="InterPro"/>
</dbReference>
<comment type="similarity">
    <text evidence="11">Belongs to the RecD family.</text>
</comment>
<comment type="catalytic activity">
    <reaction evidence="11">
        <text>ATP + H2O = ADP + phosphate + H(+)</text>
        <dbReference type="Rhea" id="RHEA:13065"/>
        <dbReference type="ChEBI" id="CHEBI:15377"/>
        <dbReference type="ChEBI" id="CHEBI:15378"/>
        <dbReference type="ChEBI" id="CHEBI:30616"/>
        <dbReference type="ChEBI" id="CHEBI:43474"/>
        <dbReference type="ChEBI" id="CHEBI:456216"/>
        <dbReference type="EC" id="5.6.2.3"/>
    </reaction>
</comment>
<evidence type="ECO:0000256" key="5">
    <source>
        <dbReference type="ARBA" id="ARBA00022806"/>
    </source>
</evidence>
<dbReference type="Pfam" id="PF13245">
    <property type="entry name" value="AAA_19"/>
    <property type="match status" value="1"/>
</dbReference>
<evidence type="ECO:0000256" key="10">
    <source>
        <dbReference type="ARBA" id="ARBA00023235"/>
    </source>
</evidence>
<evidence type="ECO:0000256" key="6">
    <source>
        <dbReference type="ARBA" id="ARBA00022839"/>
    </source>
</evidence>
<keyword evidence="3 11" id="KW-0227">DNA damage</keyword>
<dbReference type="InterPro" id="IPR050534">
    <property type="entry name" value="Coronavir_polyprotein_1ab"/>
</dbReference>
<dbReference type="EMBL" id="CM001475">
    <property type="protein sequence ID" value="EIC31373.1"/>
    <property type="molecule type" value="Genomic_DNA"/>
</dbReference>
<dbReference type="RefSeq" id="WP_005374677.1">
    <property type="nucleotide sequence ID" value="NZ_CM001475.1"/>
</dbReference>
<keyword evidence="7 11" id="KW-0067">ATP-binding</keyword>
<keyword evidence="4 11" id="KW-0378">Hydrolase</keyword>
<dbReference type="GO" id="GO:0016887">
    <property type="term" value="F:ATP hydrolysis activity"/>
    <property type="evidence" value="ECO:0007669"/>
    <property type="project" value="RHEA"/>
</dbReference>
<evidence type="ECO:0000256" key="2">
    <source>
        <dbReference type="ARBA" id="ARBA00022741"/>
    </source>
</evidence>
<dbReference type="SUPFAM" id="SSF52540">
    <property type="entry name" value="P-loop containing nucleoside triphosphate hydrolases"/>
    <property type="match status" value="2"/>
</dbReference>
<keyword evidence="8 11" id="KW-0238">DNA-binding</keyword>
<dbReference type="InterPro" id="IPR027417">
    <property type="entry name" value="P-loop_NTPase"/>
</dbReference>
<evidence type="ECO:0000256" key="7">
    <source>
        <dbReference type="ARBA" id="ARBA00022840"/>
    </source>
</evidence>
<dbReference type="NCBIfam" id="TIGR01447">
    <property type="entry name" value="recD"/>
    <property type="match status" value="1"/>
</dbReference>
<dbReference type="CDD" id="cd18809">
    <property type="entry name" value="SF1_C_RecD"/>
    <property type="match status" value="1"/>
</dbReference>
<dbReference type="GO" id="GO:0017116">
    <property type="term" value="F:single-stranded DNA helicase activity"/>
    <property type="evidence" value="ECO:0007669"/>
    <property type="project" value="TreeGrafter"/>
</dbReference>
<dbReference type="AlphaFoldDB" id="H8GHQ5"/>
<dbReference type="GO" id="GO:0009338">
    <property type="term" value="C:exodeoxyribonuclease V complex"/>
    <property type="evidence" value="ECO:0007669"/>
    <property type="project" value="InterPro"/>
</dbReference>
<comment type="function">
    <text evidence="11">A helicase/nuclease that prepares dsDNA breaks (DSB) for recombinational DNA repair. Binds to DSBs and unwinds DNA via a highly rapid and processive ATP-dependent bidirectional helicase activity. Unwinds dsDNA until it encounters a Chi (crossover hotspot instigator) sequence from the 3' direction. Cuts ssDNA a few nucleotides 3' to the Chi site. The properties and activities of the enzyme are changed at Chi. The Chi-altered holoenzyme produces a long 3'-ssDNA overhang and facilitates RecA-binding to the ssDNA for homologous DNA recombination and repair. Holoenzyme degrades any linearized DNA that is unable to undergo homologous recombination. In the holoenzyme this subunit has ssDNA-dependent ATPase and 5'-3' helicase activity. When added to pre-assembled RecBC greatly stimulates nuclease activity and augments holoenzyme processivity. Negatively regulates the RecA-loading ability of RecBCD.</text>
</comment>
<keyword evidence="1 11" id="KW-0540">Nuclease</keyword>
<organism evidence="13 14">
    <name type="scientific">Methylomicrobium album BG8</name>
    <dbReference type="NCBI Taxonomy" id="686340"/>
    <lineage>
        <taxon>Bacteria</taxon>
        <taxon>Pseudomonadati</taxon>
        <taxon>Pseudomonadota</taxon>
        <taxon>Gammaproteobacteria</taxon>
        <taxon>Methylococcales</taxon>
        <taxon>Methylococcaceae</taxon>
        <taxon>Methylomicrobium</taxon>
    </lineage>
</organism>
<dbReference type="PANTHER" id="PTHR43788:SF6">
    <property type="entry name" value="DNA HELICASE B"/>
    <property type="match status" value="1"/>
</dbReference>
<dbReference type="InterPro" id="IPR003593">
    <property type="entry name" value="AAA+_ATPase"/>
</dbReference>
<evidence type="ECO:0000259" key="12">
    <source>
        <dbReference type="SMART" id="SM00382"/>
    </source>
</evidence>
<comment type="subunit">
    <text evidence="11">Heterotrimer of RecB, RecC and RecD. All subunits contribute to DNA-binding.</text>
</comment>
<dbReference type="PANTHER" id="PTHR43788">
    <property type="entry name" value="DNA2/NAM7 HELICASE FAMILY MEMBER"/>
    <property type="match status" value="1"/>
</dbReference>
<dbReference type="EC" id="5.6.2.3" evidence="11"/>
<evidence type="ECO:0000313" key="13">
    <source>
        <dbReference type="EMBL" id="EIC31373.1"/>
    </source>
</evidence>
<keyword evidence="10 11" id="KW-0413">Isomerase</keyword>
<dbReference type="eggNOG" id="COG0507">
    <property type="taxonomic scope" value="Bacteria"/>
</dbReference>
<dbReference type="InterPro" id="IPR006344">
    <property type="entry name" value="RecD"/>
</dbReference>
<keyword evidence="2 11" id="KW-0547">Nucleotide-binding</keyword>
<evidence type="ECO:0000256" key="8">
    <source>
        <dbReference type="ARBA" id="ARBA00023125"/>
    </source>
</evidence>
<feature type="binding site" evidence="11">
    <location>
        <begin position="195"/>
        <end position="202"/>
    </location>
    <ligand>
        <name>ATP</name>
        <dbReference type="ChEBI" id="CHEBI:30616"/>
    </ligand>
</feature>
<dbReference type="Pfam" id="PF13538">
    <property type="entry name" value="UvrD_C_2"/>
    <property type="match status" value="1"/>
</dbReference>
<keyword evidence="9 11" id="KW-0234">DNA repair</keyword>
<dbReference type="InterPro" id="IPR041851">
    <property type="entry name" value="RecD_N_sf"/>
</dbReference>
<dbReference type="HOGENOM" id="CLU_007524_1_2_6"/>
<gene>
    <name evidence="11" type="primary">recD</name>
    <name evidence="13" type="ORF">Metal_3728</name>
</gene>
<sequence length="666" mass="73543">MNRETSVLAKIDRWVEAGWLSRLNRAFARFLRELEPHAGDAVLWAGALVSHQMDRGEVYLDLESLSRNPGLTLAIPSDEDRTSRFEPAQAELSVLKAFGLTQWRSELRNSALVSTGEGKTPLVLNGNRLYLRRYWQYQRTLDRCIQERLAAVCSGLPEALRNRIDALFPGSPEQPDWQKIACVLALRSRFAIITGGPGTGKTTTLTKLLALLIQRLEIEAPGARKPIIHLAAPTGKASARVSESIAKALERLDIDAGIKERIPKKAGTLHRLLGSRPDSRRFKHNRHLRLAADIVIVDEASMIDLEMMASLLDALPDNAQLILLGDKDQLASVEAGSVMGDLCQGAENAAYDDHARLWIEKYSGERLPLSETKGSGINQQTVMLRHSHRFGKHSGIGRLARAVNAGDGTQAQAILKDTAVYSDLLPAPAGDYLRLRARPEPDAADALLKKLVAVNAGTHADGKPNPGQGYGYYLDAILNRPPNDAVAYDAWAERVLAAFDAFQVLCALRRGRWGVEELNRRIEAWLFPKQAPGLWYEGRPVMITRNDYNLGLMNGDIGIALYDHTGKLRVAFSTDDPLAAAKIRWLSPLRLPDAETAFAITVHKSQGSEFNHVVLALPETRSPVLTRELIYTGITRAKENFTLLESREGVFDQAVKARMKNPVDSG</sequence>
<evidence type="ECO:0000256" key="9">
    <source>
        <dbReference type="ARBA" id="ARBA00023204"/>
    </source>
</evidence>
<dbReference type="STRING" id="686340.Metal_3728"/>
<comment type="miscellaneous">
    <text evidence="11">In the RecBCD complex, RecB has a slow 3'-5' helicase, an exonuclease activity and loads RecA onto ssDNA, RecD has a fast 5'-3' helicase activity, while RecC stimulates the ATPase and processivity of the RecB helicase and contributes to recognition of the Chi site.</text>
</comment>
<proteinExistence type="inferred from homology"/>
<dbReference type="Proteomes" id="UP000005090">
    <property type="component" value="Chromosome"/>
</dbReference>
<keyword evidence="6 11" id="KW-0269">Exonuclease</keyword>
<dbReference type="Gene3D" id="1.10.10.1020">
    <property type="entry name" value="RecBCD complex, subunit RecD, N-terminal domain"/>
    <property type="match status" value="1"/>
</dbReference>
<keyword evidence="5 11" id="KW-0347">Helicase</keyword>